<organism evidence="3 4">
    <name type="scientific">Coprinopsis marcescibilis</name>
    <name type="common">Agaric fungus</name>
    <name type="synonym">Psathyrella marcescibilis</name>
    <dbReference type="NCBI Taxonomy" id="230819"/>
    <lineage>
        <taxon>Eukaryota</taxon>
        <taxon>Fungi</taxon>
        <taxon>Dikarya</taxon>
        <taxon>Basidiomycota</taxon>
        <taxon>Agaricomycotina</taxon>
        <taxon>Agaricomycetes</taxon>
        <taxon>Agaricomycetidae</taxon>
        <taxon>Agaricales</taxon>
        <taxon>Agaricineae</taxon>
        <taxon>Psathyrellaceae</taxon>
        <taxon>Coprinopsis</taxon>
    </lineage>
</organism>
<keyword evidence="4" id="KW-1185">Reference proteome</keyword>
<gene>
    <name evidence="3" type="ORF">FA15DRAFT_696585</name>
</gene>
<evidence type="ECO:0000313" key="4">
    <source>
        <dbReference type="Proteomes" id="UP000307440"/>
    </source>
</evidence>
<keyword evidence="2" id="KW-0812">Transmembrane</keyword>
<reference evidence="3 4" key="1">
    <citation type="journal article" date="2019" name="Nat. Ecol. Evol.">
        <title>Megaphylogeny resolves global patterns of mushroom evolution.</title>
        <authorList>
            <person name="Varga T."/>
            <person name="Krizsan K."/>
            <person name="Foldi C."/>
            <person name="Dima B."/>
            <person name="Sanchez-Garcia M."/>
            <person name="Sanchez-Ramirez S."/>
            <person name="Szollosi G.J."/>
            <person name="Szarkandi J.G."/>
            <person name="Papp V."/>
            <person name="Albert L."/>
            <person name="Andreopoulos W."/>
            <person name="Angelini C."/>
            <person name="Antonin V."/>
            <person name="Barry K.W."/>
            <person name="Bougher N.L."/>
            <person name="Buchanan P."/>
            <person name="Buyck B."/>
            <person name="Bense V."/>
            <person name="Catcheside P."/>
            <person name="Chovatia M."/>
            <person name="Cooper J."/>
            <person name="Damon W."/>
            <person name="Desjardin D."/>
            <person name="Finy P."/>
            <person name="Geml J."/>
            <person name="Haridas S."/>
            <person name="Hughes K."/>
            <person name="Justo A."/>
            <person name="Karasinski D."/>
            <person name="Kautmanova I."/>
            <person name="Kiss B."/>
            <person name="Kocsube S."/>
            <person name="Kotiranta H."/>
            <person name="LaButti K.M."/>
            <person name="Lechner B.E."/>
            <person name="Liimatainen K."/>
            <person name="Lipzen A."/>
            <person name="Lukacs Z."/>
            <person name="Mihaltcheva S."/>
            <person name="Morgado L.N."/>
            <person name="Niskanen T."/>
            <person name="Noordeloos M.E."/>
            <person name="Ohm R.A."/>
            <person name="Ortiz-Santana B."/>
            <person name="Ovrebo C."/>
            <person name="Racz N."/>
            <person name="Riley R."/>
            <person name="Savchenko A."/>
            <person name="Shiryaev A."/>
            <person name="Soop K."/>
            <person name="Spirin V."/>
            <person name="Szebenyi C."/>
            <person name="Tomsovsky M."/>
            <person name="Tulloss R.E."/>
            <person name="Uehling J."/>
            <person name="Grigoriev I.V."/>
            <person name="Vagvolgyi C."/>
            <person name="Papp T."/>
            <person name="Martin F.M."/>
            <person name="Miettinen O."/>
            <person name="Hibbett D.S."/>
            <person name="Nagy L.G."/>
        </authorList>
    </citation>
    <scope>NUCLEOTIDE SEQUENCE [LARGE SCALE GENOMIC DNA]</scope>
    <source>
        <strain evidence="3 4">CBS 121175</strain>
    </source>
</reference>
<feature type="transmembrane region" description="Helical" evidence="2">
    <location>
        <begin position="130"/>
        <end position="150"/>
    </location>
</feature>
<feature type="transmembrane region" description="Helical" evidence="2">
    <location>
        <begin position="204"/>
        <end position="231"/>
    </location>
</feature>
<evidence type="ECO:0000256" key="2">
    <source>
        <dbReference type="SAM" id="Phobius"/>
    </source>
</evidence>
<dbReference type="OrthoDB" id="3250682at2759"/>
<protein>
    <submittedName>
        <fullName evidence="3">Uncharacterized protein</fullName>
    </submittedName>
</protein>
<feature type="transmembrane region" description="Helical" evidence="2">
    <location>
        <begin position="162"/>
        <end position="183"/>
    </location>
</feature>
<sequence length="326" mass="35961">MPHPHLAPYLISSDVLFVVSGFQLFLWVQTLVAFFRSSAADRRRRVIYIISGTVLLFGFVCCAVFRGLGVGLMVLTDRAPEDVDDMSSPLSWSRTVQLTASATVHFVGEGTLLFRAYVIWNHKRVVMIPAFLLFAATAALGIYTSITWAMSYYGRNMALWTGYYSCSILLNILLTSLIAYPIISMRRRMQLICEMTSLGTETTSTLSILIESALPFTLIGSLSIIVSALSLHTTSGDACFFSQALWISAVSLAPQLIIFRVATKRTWTENPTMPIDDLTHPIVFAAYRETTGSVEEDGGDPRPSTTSSLYSGRDMVQTSSMQRGVA</sequence>
<evidence type="ECO:0000313" key="3">
    <source>
        <dbReference type="EMBL" id="TFK21049.1"/>
    </source>
</evidence>
<accession>A0A5C3KL13</accession>
<feature type="transmembrane region" description="Helical" evidence="2">
    <location>
        <begin position="243"/>
        <end position="263"/>
    </location>
</feature>
<feature type="region of interest" description="Disordered" evidence="1">
    <location>
        <begin position="292"/>
        <end position="326"/>
    </location>
</feature>
<keyword evidence="2" id="KW-0472">Membrane</keyword>
<dbReference type="AlphaFoldDB" id="A0A5C3KL13"/>
<feature type="transmembrane region" description="Helical" evidence="2">
    <location>
        <begin position="47"/>
        <end position="75"/>
    </location>
</feature>
<feature type="transmembrane region" description="Helical" evidence="2">
    <location>
        <begin position="15"/>
        <end position="35"/>
    </location>
</feature>
<name>A0A5C3KL13_COPMA</name>
<dbReference type="Proteomes" id="UP000307440">
    <property type="component" value="Unassembled WGS sequence"/>
</dbReference>
<keyword evidence="2" id="KW-1133">Transmembrane helix</keyword>
<feature type="transmembrane region" description="Helical" evidence="2">
    <location>
        <begin position="95"/>
        <end position="118"/>
    </location>
</feature>
<evidence type="ECO:0000256" key="1">
    <source>
        <dbReference type="SAM" id="MobiDB-lite"/>
    </source>
</evidence>
<feature type="compositionally biased region" description="Polar residues" evidence="1">
    <location>
        <begin position="303"/>
        <end position="326"/>
    </location>
</feature>
<dbReference type="EMBL" id="ML210280">
    <property type="protein sequence ID" value="TFK21049.1"/>
    <property type="molecule type" value="Genomic_DNA"/>
</dbReference>
<proteinExistence type="predicted"/>